<comment type="caution">
    <text evidence="2">The sequence shown here is derived from an EMBL/GenBank/DDBJ whole genome shotgun (WGS) entry which is preliminary data.</text>
</comment>
<accession>A0AA94F0R2</accession>
<dbReference type="RefSeq" id="WP_088419512.1">
    <property type="nucleotide sequence ID" value="NZ_RWGX02000005.1"/>
</dbReference>
<dbReference type="InterPro" id="IPR034660">
    <property type="entry name" value="DinB/YfiT-like"/>
</dbReference>
<dbReference type="Gene3D" id="1.20.120.450">
    <property type="entry name" value="dinb family like domain"/>
    <property type="match status" value="1"/>
</dbReference>
<gene>
    <name evidence="2" type="ORF">EJB19_11140</name>
</gene>
<dbReference type="AlphaFoldDB" id="A0AA94F0R2"/>
<dbReference type="EMBL" id="RWGX01000004">
    <property type="protein sequence ID" value="RVU88684.1"/>
    <property type="molecule type" value="Genomic_DNA"/>
</dbReference>
<dbReference type="Pfam" id="PF12867">
    <property type="entry name" value="DinB_2"/>
    <property type="match status" value="1"/>
</dbReference>
<evidence type="ECO:0000259" key="1">
    <source>
        <dbReference type="Pfam" id="PF12867"/>
    </source>
</evidence>
<dbReference type="InterPro" id="IPR024775">
    <property type="entry name" value="DinB-like"/>
</dbReference>
<proteinExistence type="predicted"/>
<name>A0AA94F0R2_9FLAO</name>
<organism evidence="2">
    <name type="scientific">Flavobacterium columnare</name>
    <dbReference type="NCBI Taxonomy" id="996"/>
    <lineage>
        <taxon>Bacteria</taxon>
        <taxon>Pseudomonadati</taxon>
        <taxon>Bacteroidota</taxon>
        <taxon>Flavobacteriia</taxon>
        <taxon>Flavobacteriales</taxon>
        <taxon>Flavobacteriaceae</taxon>
        <taxon>Flavobacterium</taxon>
    </lineage>
</organism>
<feature type="domain" description="DinB-like" evidence="1">
    <location>
        <begin position="30"/>
        <end position="174"/>
    </location>
</feature>
<evidence type="ECO:0000313" key="2">
    <source>
        <dbReference type="EMBL" id="RVU88684.1"/>
    </source>
</evidence>
<dbReference type="SUPFAM" id="SSF109854">
    <property type="entry name" value="DinB/YfiT-like putative metalloenzymes"/>
    <property type="match status" value="1"/>
</dbReference>
<sequence>MKTTTQILLSELKKQVQTHIDYVTTLKEENLDFLQYRNSSTSWNILECIEHLNLYGDYYLPEIEKVISKSKFRPKIYYTSGWLGDYFAKSMLLGAKTSKMKTVKDKNPLKIPLDKTTIDRFLNQQKQLLDLLKKAESIDLEKEKIKISIARCLSIQLGDSFRFIINHDERHIVQCQKIIHKLLNIRL</sequence>
<protein>
    <submittedName>
        <fullName evidence="2">DinB family protein</fullName>
    </submittedName>
</protein>
<reference evidence="2" key="1">
    <citation type="submission" date="2018-12" db="EMBL/GenBank/DDBJ databases">
        <title>Draft genome sequence of Flaovobacterium columnare BGFS27 isolated from channel catfish in Alabama.</title>
        <authorList>
            <person name="Cai W."/>
            <person name="Arias C."/>
        </authorList>
    </citation>
    <scope>NUCLEOTIDE SEQUENCE [LARGE SCALE GENOMIC DNA]</scope>
    <source>
        <strain evidence="2">BGFS27</strain>
    </source>
</reference>